<evidence type="ECO:0000313" key="1">
    <source>
        <dbReference type="EMBL" id="GFS03039.1"/>
    </source>
</evidence>
<dbReference type="EMBL" id="BMAT01012973">
    <property type="protein sequence ID" value="GFS03039.1"/>
    <property type="molecule type" value="Genomic_DNA"/>
</dbReference>
<comment type="caution">
    <text evidence="1">The sequence shown here is derived from an EMBL/GenBank/DDBJ whole genome shotgun (WGS) entry which is preliminary data.</text>
</comment>
<evidence type="ECO:0008006" key="3">
    <source>
        <dbReference type="Google" id="ProtNLM"/>
    </source>
</evidence>
<organism evidence="1 2">
    <name type="scientific">Elysia marginata</name>
    <dbReference type="NCBI Taxonomy" id="1093978"/>
    <lineage>
        <taxon>Eukaryota</taxon>
        <taxon>Metazoa</taxon>
        <taxon>Spiralia</taxon>
        <taxon>Lophotrochozoa</taxon>
        <taxon>Mollusca</taxon>
        <taxon>Gastropoda</taxon>
        <taxon>Heterobranchia</taxon>
        <taxon>Euthyneura</taxon>
        <taxon>Panpulmonata</taxon>
        <taxon>Sacoglossa</taxon>
        <taxon>Placobranchoidea</taxon>
        <taxon>Plakobranchidae</taxon>
        <taxon>Elysia</taxon>
    </lineage>
</organism>
<keyword evidence="2" id="KW-1185">Reference proteome</keyword>
<gene>
    <name evidence="1" type="ORF">ElyMa_006459800</name>
</gene>
<evidence type="ECO:0000313" key="2">
    <source>
        <dbReference type="Proteomes" id="UP000762676"/>
    </source>
</evidence>
<reference evidence="1 2" key="1">
    <citation type="journal article" date="2021" name="Elife">
        <title>Chloroplast acquisition without the gene transfer in kleptoplastic sea slugs, Plakobranchus ocellatus.</title>
        <authorList>
            <person name="Maeda T."/>
            <person name="Takahashi S."/>
            <person name="Yoshida T."/>
            <person name="Shimamura S."/>
            <person name="Takaki Y."/>
            <person name="Nagai Y."/>
            <person name="Toyoda A."/>
            <person name="Suzuki Y."/>
            <person name="Arimoto A."/>
            <person name="Ishii H."/>
            <person name="Satoh N."/>
            <person name="Nishiyama T."/>
            <person name="Hasebe M."/>
            <person name="Maruyama T."/>
            <person name="Minagawa J."/>
            <person name="Obokata J."/>
            <person name="Shigenobu S."/>
        </authorList>
    </citation>
    <scope>NUCLEOTIDE SEQUENCE [LARGE SCALE GENOMIC DNA]</scope>
</reference>
<sequence>MQKELLIIFKEIVEGDELRNIILFLLNETTLDVKVNVCTQETPFTSNIGTPQEDSLSPILHNLFGKCSKKISGVRRTTISSQLIYAL</sequence>
<accession>A0AAV4I1N0</accession>
<dbReference type="Proteomes" id="UP000762676">
    <property type="component" value="Unassembled WGS sequence"/>
</dbReference>
<dbReference type="AlphaFoldDB" id="A0AAV4I1N0"/>
<protein>
    <recommendedName>
        <fullName evidence="3">Reverse transcriptase domain-containing protein</fullName>
    </recommendedName>
</protein>
<proteinExistence type="predicted"/>
<name>A0AAV4I1N0_9GAST</name>